<dbReference type="SUPFAM" id="SSF54523">
    <property type="entry name" value="Pili subunits"/>
    <property type="match status" value="1"/>
</dbReference>
<dbReference type="InterPro" id="IPR045584">
    <property type="entry name" value="Pilin-like"/>
</dbReference>
<dbReference type="PROSITE" id="PS00409">
    <property type="entry name" value="PROKAR_NTER_METHYL"/>
    <property type="match status" value="1"/>
</dbReference>
<sequence length="159" mass="17737">MKHQHVQGGFTLIELMIIVAIVGLLSALAYPSFREQVIKSRRADAKTILVSAQQWMERFYTENFRYDKNRAGVRADDPTQFPARFSVSPTEGSALYDIAVVVEDGELDKYSVTATPRAGSAMARDRCGNFRIDHSGQKTVFSHGFGSANDAMANRVCWQ</sequence>
<dbReference type="InterPro" id="IPR012902">
    <property type="entry name" value="N_methyl_site"/>
</dbReference>
<dbReference type="AlphaFoldDB" id="A1WF82"/>
<evidence type="ECO:0000313" key="4">
    <source>
        <dbReference type="Proteomes" id="UP000000374"/>
    </source>
</evidence>
<dbReference type="GO" id="GO:0015628">
    <property type="term" value="P:protein secretion by the type II secretion system"/>
    <property type="evidence" value="ECO:0007669"/>
    <property type="project" value="InterPro"/>
</dbReference>
<name>A1WF82_VEREI</name>
<dbReference type="HOGENOM" id="CLU_091705_6_1_4"/>
<dbReference type="Pfam" id="PF16732">
    <property type="entry name" value="ComP_DUS"/>
    <property type="match status" value="1"/>
</dbReference>
<evidence type="ECO:0000256" key="2">
    <source>
        <dbReference type="SAM" id="Phobius"/>
    </source>
</evidence>
<evidence type="ECO:0000313" key="3">
    <source>
        <dbReference type="EMBL" id="ABM56289.1"/>
    </source>
</evidence>
<dbReference type="GeneID" id="76459209"/>
<keyword evidence="1" id="KW-0488">Methylation</keyword>
<dbReference type="GO" id="GO:0015627">
    <property type="term" value="C:type II protein secretion system complex"/>
    <property type="evidence" value="ECO:0007669"/>
    <property type="project" value="InterPro"/>
</dbReference>
<dbReference type="GO" id="GO:0043683">
    <property type="term" value="P:type IV pilus assembly"/>
    <property type="evidence" value="ECO:0007669"/>
    <property type="project" value="InterPro"/>
</dbReference>
<keyword evidence="2" id="KW-1133">Transmembrane helix</keyword>
<dbReference type="PRINTS" id="PR00813">
    <property type="entry name" value="BCTERIALGSPG"/>
</dbReference>
<accession>A1WF82</accession>
<dbReference type="eggNOG" id="COG4968">
    <property type="taxonomic scope" value="Bacteria"/>
</dbReference>
<dbReference type="STRING" id="391735.Veis_0505"/>
<keyword evidence="4" id="KW-1185">Reference proteome</keyword>
<keyword evidence="2" id="KW-0812">Transmembrane</keyword>
<keyword evidence="2" id="KW-0472">Membrane</keyword>
<dbReference type="Gene3D" id="3.30.700.10">
    <property type="entry name" value="Glycoprotein, Type 4 Pilin"/>
    <property type="match status" value="1"/>
</dbReference>
<dbReference type="Pfam" id="PF07963">
    <property type="entry name" value="N_methyl"/>
    <property type="match status" value="1"/>
</dbReference>
<dbReference type="InterPro" id="IPR000983">
    <property type="entry name" value="Bac_GSPG_pilin"/>
</dbReference>
<dbReference type="RefSeq" id="WP_011808305.1">
    <property type="nucleotide sequence ID" value="NC_008786.1"/>
</dbReference>
<dbReference type="NCBIfam" id="TIGR02532">
    <property type="entry name" value="IV_pilin_GFxxxE"/>
    <property type="match status" value="1"/>
</dbReference>
<evidence type="ECO:0000256" key="1">
    <source>
        <dbReference type="ARBA" id="ARBA00022481"/>
    </source>
</evidence>
<organism evidence="3 4">
    <name type="scientific">Verminephrobacter eiseniae (strain EF01-2)</name>
    <dbReference type="NCBI Taxonomy" id="391735"/>
    <lineage>
        <taxon>Bacteria</taxon>
        <taxon>Pseudomonadati</taxon>
        <taxon>Pseudomonadota</taxon>
        <taxon>Betaproteobacteria</taxon>
        <taxon>Burkholderiales</taxon>
        <taxon>Comamonadaceae</taxon>
        <taxon>Verminephrobacter</taxon>
    </lineage>
</organism>
<dbReference type="Proteomes" id="UP000000374">
    <property type="component" value="Chromosome"/>
</dbReference>
<protein>
    <submittedName>
        <fullName evidence="3">Fimbrial protein pilin</fullName>
    </submittedName>
</protein>
<proteinExistence type="predicted"/>
<gene>
    <name evidence="3" type="ordered locus">Veis_0505</name>
</gene>
<feature type="transmembrane region" description="Helical" evidence="2">
    <location>
        <begin position="12"/>
        <end position="33"/>
    </location>
</feature>
<dbReference type="InterPro" id="IPR031982">
    <property type="entry name" value="PilE-like"/>
</dbReference>
<reference evidence="4" key="1">
    <citation type="submission" date="2006-12" db="EMBL/GenBank/DDBJ databases">
        <title>Complete sequence of chromosome 1 of Verminephrobacter eiseniae EF01-2.</title>
        <authorList>
            <person name="Copeland A."/>
            <person name="Lucas S."/>
            <person name="Lapidus A."/>
            <person name="Barry K."/>
            <person name="Detter J.C."/>
            <person name="Glavina del Rio T."/>
            <person name="Dalin E."/>
            <person name="Tice H."/>
            <person name="Pitluck S."/>
            <person name="Chertkov O."/>
            <person name="Brettin T."/>
            <person name="Bruce D."/>
            <person name="Han C."/>
            <person name="Tapia R."/>
            <person name="Gilna P."/>
            <person name="Schmutz J."/>
            <person name="Larimer F."/>
            <person name="Land M."/>
            <person name="Hauser L."/>
            <person name="Kyrpides N."/>
            <person name="Kim E."/>
            <person name="Stahl D."/>
            <person name="Richardson P."/>
        </authorList>
    </citation>
    <scope>NUCLEOTIDE SEQUENCE [LARGE SCALE GENOMIC DNA]</scope>
    <source>
        <strain evidence="4">EF01-2</strain>
    </source>
</reference>
<dbReference type="KEGG" id="vei:Veis_0505"/>
<dbReference type="EMBL" id="CP000542">
    <property type="protein sequence ID" value="ABM56289.1"/>
    <property type="molecule type" value="Genomic_DNA"/>
</dbReference>
<dbReference type="OrthoDB" id="8592370at2"/>